<evidence type="ECO:0000313" key="11">
    <source>
        <dbReference type="Ensembl" id="ENSOSIP00000036571.1"/>
    </source>
</evidence>
<feature type="repeat" description="WD" evidence="8">
    <location>
        <begin position="333"/>
        <end position="374"/>
    </location>
</feature>
<dbReference type="PROSITE" id="PS50082">
    <property type="entry name" value="WD_REPEATS_2"/>
    <property type="match status" value="4"/>
</dbReference>
<evidence type="ECO:0000256" key="5">
    <source>
        <dbReference type="ARBA" id="ARBA00022737"/>
    </source>
</evidence>
<dbReference type="PANTHER" id="PTHR19855">
    <property type="entry name" value="WD40 REPEAT PROTEIN 12, 37"/>
    <property type="match status" value="1"/>
</dbReference>
<evidence type="ECO:0000256" key="7">
    <source>
        <dbReference type="ARBA" id="ARBA00040954"/>
    </source>
</evidence>
<dbReference type="Pfam" id="PF00400">
    <property type="entry name" value="WD40"/>
    <property type="match status" value="4"/>
</dbReference>
<feature type="repeat" description="WD" evidence="8">
    <location>
        <begin position="291"/>
        <end position="332"/>
    </location>
</feature>
<feature type="repeat" description="WD" evidence="8">
    <location>
        <begin position="377"/>
        <end position="417"/>
    </location>
</feature>
<dbReference type="FunFam" id="2.130.10.10:FF:000152">
    <property type="entry name" value="WD repeat-containing protein 37"/>
    <property type="match status" value="1"/>
</dbReference>
<dbReference type="InterPro" id="IPR020472">
    <property type="entry name" value="WD40_PAC1"/>
</dbReference>
<dbReference type="SUPFAM" id="SSF50978">
    <property type="entry name" value="WD40 repeat-like"/>
    <property type="match status" value="1"/>
</dbReference>
<keyword evidence="4 8" id="KW-0853">WD repeat</keyword>
<evidence type="ECO:0000313" key="12">
    <source>
        <dbReference type="Proteomes" id="UP000694383"/>
    </source>
</evidence>
<proteinExistence type="predicted"/>
<feature type="compositionally biased region" description="Polar residues" evidence="10">
    <location>
        <begin position="1"/>
        <end position="11"/>
    </location>
</feature>
<evidence type="ECO:0000256" key="6">
    <source>
        <dbReference type="ARBA" id="ARBA00023242"/>
    </source>
</evidence>
<feature type="region of interest" description="Disordered" evidence="10">
    <location>
        <begin position="1"/>
        <end position="32"/>
    </location>
</feature>
<organism evidence="11 12">
    <name type="scientific">Oryzias sinensis</name>
    <name type="common">Chinese medaka</name>
    <dbReference type="NCBI Taxonomy" id="183150"/>
    <lineage>
        <taxon>Eukaryota</taxon>
        <taxon>Metazoa</taxon>
        <taxon>Chordata</taxon>
        <taxon>Craniata</taxon>
        <taxon>Vertebrata</taxon>
        <taxon>Euteleostomi</taxon>
        <taxon>Actinopterygii</taxon>
        <taxon>Neopterygii</taxon>
        <taxon>Teleostei</taxon>
        <taxon>Neoteleostei</taxon>
        <taxon>Acanthomorphata</taxon>
        <taxon>Ovalentaria</taxon>
        <taxon>Atherinomorphae</taxon>
        <taxon>Beloniformes</taxon>
        <taxon>Adrianichthyidae</taxon>
        <taxon>Oryziinae</taxon>
        <taxon>Oryzias</taxon>
    </lineage>
</organism>
<name>A0A8C8DX07_9TELE</name>
<feature type="repeat" description="WD" evidence="8">
    <location>
        <begin position="152"/>
        <end position="194"/>
    </location>
</feature>
<dbReference type="Ensembl" id="ENSOSIT00000038544.1">
    <property type="protein sequence ID" value="ENSOSIP00000036571.1"/>
    <property type="gene ID" value="ENSOSIG00000018161.1"/>
</dbReference>
<keyword evidence="9" id="KW-0175">Coiled coil</keyword>
<dbReference type="GO" id="GO:0005634">
    <property type="term" value="C:nucleus"/>
    <property type="evidence" value="ECO:0007669"/>
    <property type="project" value="UniProtKB-SubCell"/>
</dbReference>
<dbReference type="InterPro" id="IPR019775">
    <property type="entry name" value="WD40_repeat_CS"/>
</dbReference>
<evidence type="ECO:0000256" key="4">
    <source>
        <dbReference type="ARBA" id="ARBA00022574"/>
    </source>
</evidence>
<keyword evidence="6" id="KW-0539">Nucleus</keyword>
<sequence length="508" mass="56843">MPVESGSSSAARQVKQKRKSHSLSIRRTNSTEQDRLGLQRDILEGQDSKLPPSLRSNLLDLFSQIEREFENLYLENIELRREIETLNERLAAEGHTFDGADLAKGALKTKASHSTSQLSQKLKTTYKASTSKIVSSFKATAARAVCQLVKEYVGHRDGIWDLSVTRNQPVVLGTASADHTAMLWSIETGKCLLRYTGHQGSASGDQTAHIWRYMVQLPTPQPVADVSVSFSKTLVFFYVLYKLLVFSIVLHRDLSKTPCEDDVDFSDKDEPDCEVEGPIDCPSIRVATTTLRSHQGVVIAADWLVGGRQVVTASWDRSANLYDVETSELVHSLTGHDQELTHCCTHPTQRLVVTSSRDTTFRLWDFRDPSIHSVNVFQGHTDTVTSAVFTVGDNVVSGSDDRTVKVWDLKNMRSPIATIRTDSAVNRISVSVNQKIIALPHDNRQVRLFDMSGVRLARLPRSNRQGHRRMVCCSIWCEDNSTCNLFTCGFDRQAIGWNINIPALLQEK</sequence>
<keyword evidence="12" id="KW-1185">Reference proteome</keyword>
<dbReference type="PROSITE" id="PS00678">
    <property type="entry name" value="WD_REPEATS_1"/>
    <property type="match status" value="1"/>
</dbReference>
<evidence type="ECO:0000256" key="9">
    <source>
        <dbReference type="SAM" id="Coils"/>
    </source>
</evidence>
<keyword evidence="5" id="KW-0677">Repeat</keyword>
<evidence type="ECO:0000256" key="1">
    <source>
        <dbReference type="ARBA" id="ARBA00004123"/>
    </source>
</evidence>
<dbReference type="FunFam" id="2.130.10.10:FF:000080">
    <property type="entry name" value="WD repeat-containing protein 37"/>
    <property type="match status" value="1"/>
</dbReference>
<dbReference type="PRINTS" id="PR00320">
    <property type="entry name" value="GPROTEINBRPT"/>
</dbReference>
<evidence type="ECO:0000256" key="8">
    <source>
        <dbReference type="PROSITE-ProRule" id="PRU00221"/>
    </source>
</evidence>
<dbReference type="InterPro" id="IPR015943">
    <property type="entry name" value="WD40/YVTN_repeat-like_dom_sf"/>
</dbReference>
<feature type="compositionally biased region" description="Polar residues" evidence="10">
    <location>
        <begin position="22"/>
        <end position="31"/>
    </location>
</feature>
<reference evidence="11" key="2">
    <citation type="submission" date="2025-09" db="UniProtKB">
        <authorList>
            <consortium name="Ensembl"/>
        </authorList>
    </citation>
    <scope>IDENTIFICATION</scope>
</reference>
<keyword evidence="3" id="KW-0963">Cytoplasm</keyword>
<reference evidence="11" key="1">
    <citation type="submission" date="2025-08" db="UniProtKB">
        <authorList>
            <consortium name="Ensembl"/>
        </authorList>
    </citation>
    <scope>IDENTIFICATION</scope>
</reference>
<comment type="subcellular location">
    <subcellularLocation>
        <location evidence="2">Cytoplasm</location>
    </subcellularLocation>
    <subcellularLocation>
        <location evidence="1">Nucleus</location>
    </subcellularLocation>
</comment>
<dbReference type="Proteomes" id="UP000694383">
    <property type="component" value="Unplaced"/>
</dbReference>
<evidence type="ECO:0000256" key="2">
    <source>
        <dbReference type="ARBA" id="ARBA00004496"/>
    </source>
</evidence>
<dbReference type="Gene3D" id="2.130.10.10">
    <property type="entry name" value="YVTN repeat-like/Quinoprotein amine dehydrogenase"/>
    <property type="match status" value="3"/>
</dbReference>
<dbReference type="PROSITE" id="PS50294">
    <property type="entry name" value="WD_REPEATS_REGION"/>
    <property type="match status" value="2"/>
</dbReference>
<accession>A0A8C8DX07</accession>
<dbReference type="PANTHER" id="PTHR19855:SF12">
    <property type="entry name" value="WD REPEAT-CONTAINING PROTEIN 37"/>
    <property type="match status" value="1"/>
</dbReference>
<dbReference type="GeneTree" id="ENSGT00930000150950"/>
<dbReference type="GO" id="GO:0005737">
    <property type="term" value="C:cytoplasm"/>
    <property type="evidence" value="ECO:0007669"/>
    <property type="project" value="UniProtKB-SubCell"/>
</dbReference>
<dbReference type="SMART" id="SM00320">
    <property type="entry name" value="WD40"/>
    <property type="match status" value="6"/>
</dbReference>
<dbReference type="CDD" id="cd00200">
    <property type="entry name" value="WD40"/>
    <property type="match status" value="1"/>
</dbReference>
<dbReference type="InterPro" id="IPR001680">
    <property type="entry name" value="WD40_rpt"/>
</dbReference>
<dbReference type="InterPro" id="IPR036322">
    <property type="entry name" value="WD40_repeat_dom_sf"/>
</dbReference>
<evidence type="ECO:0000256" key="10">
    <source>
        <dbReference type="SAM" id="MobiDB-lite"/>
    </source>
</evidence>
<protein>
    <recommendedName>
        <fullName evidence="7">WD repeat-containing protein 37</fullName>
    </recommendedName>
</protein>
<dbReference type="AlphaFoldDB" id="A0A8C8DX07"/>
<dbReference type="FunFam" id="2.130.10.10:FF:000940">
    <property type="entry name" value="WD repeat domain 37"/>
    <property type="match status" value="1"/>
</dbReference>
<evidence type="ECO:0000256" key="3">
    <source>
        <dbReference type="ARBA" id="ARBA00022490"/>
    </source>
</evidence>
<feature type="coiled-coil region" evidence="9">
    <location>
        <begin position="62"/>
        <end position="89"/>
    </location>
</feature>